<evidence type="ECO:0000256" key="4">
    <source>
        <dbReference type="ARBA" id="ARBA00022496"/>
    </source>
</evidence>
<keyword evidence="2" id="KW-0813">Transport</keyword>
<keyword evidence="13" id="KW-0675">Receptor</keyword>
<dbReference type="InterPro" id="IPR012910">
    <property type="entry name" value="Plug_dom"/>
</dbReference>
<evidence type="ECO:0000256" key="5">
    <source>
        <dbReference type="ARBA" id="ARBA00022692"/>
    </source>
</evidence>
<dbReference type="Gene3D" id="2.40.170.20">
    <property type="entry name" value="TonB-dependent receptor, beta-barrel domain"/>
    <property type="match status" value="2"/>
</dbReference>
<dbReference type="Proteomes" id="UP000704935">
    <property type="component" value="Unassembled WGS sequence"/>
</dbReference>
<keyword evidence="9" id="KW-0472">Membrane</keyword>
<dbReference type="InterPro" id="IPR036942">
    <property type="entry name" value="Beta-barrel_TonB_sf"/>
</dbReference>
<keyword evidence="10" id="KW-0998">Cell outer membrane</keyword>
<keyword evidence="5" id="KW-0812">Transmembrane</keyword>
<dbReference type="PANTHER" id="PTHR32552">
    <property type="entry name" value="FERRICHROME IRON RECEPTOR-RELATED"/>
    <property type="match status" value="1"/>
</dbReference>
<keyword evidence="4" id="KW-0410">Iron transport</keyword>
<reference evidence="13" key="1">
    <citation type="submission" date="2020-10" db="EMBL/GenBank/DDBJ databases">
        <title>Microbiome of the Black Sea water column analyzed by genome centric metagenomics.</title>
        <authorList>
            <person name="Cabello-Yeves P.J."/>
            <person name="Callieri C."/>
            <person name="Picazo A."/>
            <person name="Mehrshad M."/>
            <person name="Haro-Moreno J.M."/>
            <person name="Roda-Garcia J."/>
            <person name="Dzembekova N."/>
            <person name="Slabakova V."/>
            <person name="Slabakova N."/>
            <person name="Moncheva S."/>
            <person name="Rodriguez-Valera F."/>
        </authorList>
    </citation>
    <scope>NUCLEOTIDE SEQUENCE</scope>
    <source>
        <strain evidence="13">BS307-5m-G47</strain>
    </source>
</reference>
<keyword evidence="3" id="KW-1134">Transmembrane beta strand</keyword>
<dbReference type="GO" id="GO:0009279">
    <property type="term" value="C:cell outer membrane"/>
    <property type="evidence" value="ECO:0007669"/>
    <property type="project" value="UniProtKB-SubCell"/>
</dbReference>
<dbReference type="InterPro" id="IPR039426">
    <property type="entry name" value="TonB-dep_rcpt-like"/>
</dbReference>
<comment type="subcellular location">
    <subcellularLocation>
        <location evidence="1">Cell outer membrane</location>
        <topology evidence="1">Multi-pass membrane protein</topology>
    </subcellularLocation>
</comment>
<dbReference type="GO" id="GO:0006826">
    <property type="term" value="P:iron ion transport"/>
    <property type="evidence" value="ECO:0007669"/>
    <property type="project" value="UniProtKB-KW"/>
</dbReference>
<evidence type="ECO:0000256" key="9">
    <source>
        <dbReference type="ARBA" id="ARBA00023136"/>
    </source>
</evidence>
<accession>A0A937LI59</accession>
<keyword evidence="6" id="KW-0408">Iron</keyword>
<name>A0A937LI59_9GAMM</name>
<dbReference type="SUPFAM" id="SSF56935">
    <property type="entry name" value="Porins"/>
    <property type="match status" value="1"/>
</dbReference>
<dbReference type="Pfam" id="PF07715">
    <property type="entry name" value="Plug"/>
    <property type="match status" value="1"/>
</dbReference>
<evidence type="ECO:0000256" key="8">
    <source>
        <dbReference type="ARBA" id="ARBA00023077"/>
    </source>
</evidence>
<keyword evidence="8" id="KW-0798">TonB box</keyword>
<evidence type="ECO:0000256" key="6">
    <source>
        <dbReference type="ARBA" id="ARBA00023004"/>
    </source>
</evidence>
<evidence type="ECO:0000256" key="10">
    <source>
        <dbReference type="ARBA" id="ARBA00023237"/>
    </source>
</evidence>
<evidence type="ECO:0000313" key="13">
    <source>
        <dbReference type="EMBL" id="MBL6819820.1"/>
    </source>
</evidence>
<organism evidence="13 14">
    <name type="scientific">SAR86 cluster bacterium</name>
    <dbReference type="NCBI Taxonomy" id="2030880"/>
    <lineage>
        <taxon>Bacteria</taxon>
        <taxon>Pseudomonadati</taxon>
        <taxon>Pseudomonadota</taxon>
        <taxon>Gammaproteobacteria</taxon>
        <taxon>SAR86 cluster</taxon>
    </lineage>
</organism>
<dbReference type="EMBL" id="JADHQA010000003">
    <property type="protein sequence ID" value="MBL6819820.1"/>
    <property type="molecule type" value="Genomic_DNA"/>
</dbReference>
<dbReference type="PANTHER" id="PTHR32552:SF81">
    <property type="entry name" value="TONB-DEPENDENT OUTER MEMBRANE RECEPTOR"/>
    <property type="match status" value="1"/>
</dbReference>
<evidence type="ECO:0000313" key="14">
    <source>
        <dbReference type="Proteomes" id="UP000704935"/>
    </source>
</evidence>
<sequence length="980" mass="106086">MRYILFLLTLLFSSISFTQDSSESVDSGNIEEVVTSALRKETELQETALAITVVSSEDIESKNLKEFYDFQFNVPGVAFQKENFAGAGVQIRGMQSYAIGGSFSGIATYRQDDAGVGGLQMAFNELFDIAAFEVLRGPQGTLFGGNNPGGTFIINSRDPGDETDGYLKWESGDLNLQRVSGGFTINPGNDVRTRVSFRSLNRDGYITNTLTGNDIDNRKYLGVRVKTIADISDDTSLTFTVIANNEDDARMRTGASACAKNLILGCDQWGDGLQDKGAPFSGITTFSAVDYLTLNYAGDYIMPDLTIDNTADSIFYEERDKVHAPVNPRQERRDITGTLKLEHQLDAGLVEFIAAFNQQSYKHAQSLNAFTPSVGFRMGPVMADLGEYGMQSYDRDTIVDMSEFDYNTNTYELRFISDNDGPLNYTSGLFYSLYDFMTHYTVANPALEYYSYAGAGPIGRMHPDLADYGGLNFWATYFTGYTGALSEEITNATVAAAVGYVGADPTTPAQIAALIPQLLAAGSCTNPATDCLALAQGLLVGNAAALPQIQMAGVVNGVGASHNVAANTVRYVASLGAISPALPKWQRNFQSWNKGFRNTVGLFTEGTYEVDDVTTLTAGIRFNTIDITDAVMSGITDLTLLGGYNGALQGFPVVPEGTTSLDEWTGRLILDRKLADGNLIYVKYDRGLKSGGFNPTFAQSTSGSTDTTVGLVDPEVHNVFEVGSKGRYLGGALTVNAAAYINSVVGMQLQKIVGLSSQTFNSDVDIQGFELEMLFVPNEYTRLSFVGAYATSELAGYSDYDPRNPYGVSQVLSDPIDVGGGTLMAMTDVGPIFSNFGSQCREFFNTLLAVPCTSAPVLQDLTGKRLPGVPEVTYSISGEFDLVNNSSGRLTLAADYAYRSEFYLTPFNNSHELVDGFNFTNVDLSWTSASGVWAVDFYVHNIEDKEIKVGGFVGASSNGGNTNVWYMEPMNGGLSIIYNF</sequence>
<keyword evidence="7" id="KW-0406">Ion transport</keyword>
<evidence type="ECO:0000259" key="12">
    <source>
        <dbReference type="Pfam" id="PF07715"/>
    </source>
</evidence>
<proteinExistence type="predicted"/>
<feature type="chain" id="PRO_5036839150" evidence="11">
    <location>
        <begin position="19"/>
        <end position="980"/>
    </location>
</feature>
<feature type="signal peptide" evidence="11">
    <location>
        <begin position="1"/>
        <end position="18"/>
    </location>
</feature>
<feature type="domain" description="TonB-dependent receptor plug" evidence="12">
    <location>
        <begin position="44"/>
        <end position="151"/>
    </location>
</feature>
<evidence type="ECO:0000256" key="3">
    <source>
        <dbReference type="ARBA" id="ARBA00022452"/>
    </source>
</evidence>
<evidence type="ECO:0000256" key="2">
    <source>
        <dbReference type="ARBA" id="ARBA00022448"/>
    </source>
</evidence>
<comment type="caution">
    <text evidence="13">The sequence shown here is derived from an EMBL/GenBank/DDBJ whole genome shotgun (WGS) entry which is preliminary data.</text>
</comment>
<protein>
    <submittedName>
        <fullName evidence="13">TonB-dependent receptor plug domain-containing protein</fullName>
    </submittedName>
</protein>
<keyword evidence="11" id="KW-0732">Signal</keyword>
<gene>
    <name evidence="13" type="ORF">ISQ61_01075</name>
</gene>
<evidence type="ECO:0000256" key="11">
    <source>
        <dbReference type="SAM" id="SignalP"/>
    </source>
</evidence>
<evidence type="ECO:0000256" key="7">
    <source>
        <dbReference type="ARBA" id="ARBA00023065"/>
    </source>
</evidence>
<evidence type="ECO:0000256" key="1">
    <source>
        <dbReference type="ARBA" id="ARBA00004571"/>
    </source>
</evidence>
<dbReference type="AlphaFoldDB" id="A0A937LI59"/>